<dbReference type="EMBL" id="JAMYZZ010000027">
    <property type="protein sequence ID" value="MCP1259332.1"/>
    <property type="molecule type" value="Genomic_DNA"/>
</dbReference>
<proteinExistence type="inferred from homology"/>
<keyword evidence="10" id="KW-1185">Reference proteome</keyword>
<dbReference type="PANTHER" id="PTHR43702">
    <property type="entry name" value="L-FUCOSE-PROTON SYMPORTER"/>
    <property type="match status" value="1"/>
</dbReference>
<feature type="transmembrane region" description="Helical" evidence="8">
    <location>
        <begin position="260"/>
        <end position="283"/>
    </location>
</feature>
<comment type="caution">
    <text evidence="9">The sequence shown here is derived from an EMBL/GenBank/DDBJ whole genome shotgun (WGS) entry which is preliminary data.</text>
</comment>
<dbReference type="NCBIfam" id="TIGR01272">
    <property type="entry name" value="gluP"/>
    <property type="match status" value="1"/>
</dbReference>
<dbReference type="Gene3D" id="1.20.1250.20">
    <property type="entry name" value="MFS general substrate transporter like domains"/>
    <property type="match status" value="2"/>
</dbReference>
<dbReference type="PANTHER" id="PTHR43702:SF12">
    <property type="entry name" value="N-ACETYL GLUCOSAMINE TRANSPORTER NAGP"/>
    <property type="match status" value="1"/>
</dbReference>
<sequence>MPQPPTQTSGAERIPCPAGAYGWRPLVLSAVLFFIIGFVTWLNGPLISFVRVAFTLNDLAAFLVPLVFYFSYFVFSIPASLSVTHTGFKNGLVYALLVMAGGMALTGQCLHAGSYPGALGGFVVLGAGLAVLQVAINPYVSFLGPDNRSAQRIAIMGICNKVGGIVAPIALATLAMRHIADISATLPTLTNPAQRGSVQQSFLNAIYWPYMGMAFFLALTALWVMRSSLPEIRTDIRKNTYPEKSFIKTLLTSLSSRTRLGAGAMFFYVGVEVLSGDAVGTYAQGFGIPLDQTKFFTSLTLFFMLCGYGAGLVLSPRFITQERYLPLSCLCGGVLCLGAWVTHGYLSVACVTLLGFANSMIFPSLFPLALKGSGQNTAQVSAFLVMAYCGGGIIPQFFVLLKPFMGFQAAFACLALLSYGLVSLYAYHFTDRDLNKTPSYGERNLNHD</sequence>
<keyword evidence="7 8" id="KW-0472">Membrane</keyword>
<dbReference type="InterPro" id="IPR005964">
    <property type="entry name" value="Glc/Gal_transptr_bac"/>
</dbReference>
<feature type="transmembrane region" description="Helical" evidence="8">
    <location>
        <begin position="62"/>
        <end position="81"/>
    </location>
</feature>
<evidence type="ECO:0000256" key="3">
    <source>
        <dbReference type="ARBA" id="ARBA00009120"/>
    </source>
</evidence>
<dbReference type="InterPro" id="IPR050375">
    <property type="entry name" value="MFS_TsgA-like"/>
</dbReference>
<gene>
    <name evidence="9" type="primary">gluP</name>
    <name evidence="9" type="ORF">NKW50_12085</name>
</gene>
<feature type="transmembrane region" description="Helical" evidence="8">
    <location>
        <begin position="119"/>
        <end position="141"/>
    </location>
</feature>
<feature type="transmembrane region" description="Helical" evidence="8">
    <location>
        <begin position="153"/>
        <end position="176"/>
    </location>
</feature>
<comment type="subcellular location">
    <subcellularLocation>
        <location evidence="2">Cell inner membrane</location>
        <topology evidence="2">Multi-pass membrane protein</topology>
    </subcellularLocation>
</comment>
<feature type="transmembrane region" description="Helical" evidence="8">
    <location>
        <begin position="324"/>
        <end position="340"/>
    </location>
</feature>
<dbReference type="RefSeq" id="WP_165992392.1">
    <property type="nucleotide sequence ID" value="NZ_JAMYZY010000031.1"/>
</dbReference>
<comment type="function">
    <text evidence="1">Intake of glucose and galactose.</text>
</comment>
<keyword evidence="4" id="KW-1003">Cell membrane</keyword>
<reference evidence="9 10" key="1">
    <citation type="submission" date="2022-06" db="EMBL/GenBank/DDBJ databases">
        <title>Acetobacer genomes from food samples.</title>
        <authorList>
            <person name="Sombolestani A."/>
        </authorList>
    </citation>
    <scope>NUCLEOTIDE SEQUENCE [LARGE SCALE GENOMIC DNA]</scope>
    <source>
        <strain evidence="9 10">R-83285</strain>
    </source>
</reference>
<dbReference type="Proteomes" id="UP001523528">
    <property type="component" value="Unassembled WGS sequence"/>
</dbReference>
<feature type="transmembrane region" description="Helical" evidence="8">
    <location>
        <begin position="205"/>
        <end position="225"/>
    </location>
</feature>
<feature type="transmembrane region" description="Helical" evidence="8">
    <location>
        <begin position="295"/>
        <end position="315"/>
    </location>
</feature>
<evidence type="ECO:0000313" key="9">
    <source>
        <dbReference type="EMBL" id="MCP1259332.1"/>
    </source>
</evidence>
<feature type="transmembrane region" description="Helical" evidence="8">
    <location>
        <begin position="407"/>
        <end position="427"/>
    </location>
</feature>
<keyword evidence="6 8" id="KW-1133">Transmembrane helix</keyword>
<evidence type="ECO:0000256" key="2">
    <source>
        <dbReference type="ARBA" id="ARBA00004429"/>
    </source>
</evidence>
<evidence type="ECO:0000256" key="6">
    <source>
        <dbReference type="ARBA" id="ARBA00022989"/>
    </source>
</evidence>
<dbReference type="InterPro" id="IPR036259">
    <property type="entry name" value="MFS_trans_sf"/>
</dbReference>
<protein>
    <submittedName>
        <fullName evidence="9">Glucose/galactose MFS transporter</fullName>
    </submittedName>
</protein>
<dbReference type="SUPFAM" id="SSF103473">
    <property type="entry name" value="MFS general substrate transporter"/>
    <property type="match status" value="1"/>
</dbReference>
<accession>A0ABT1F280</accession>
<keyword evidence="5 8" id="KW-0812">Transmembrane</keyword>
<evidence type="ECO:0000256" key="7">
    <source>
        <dbReference type="ARBA" id="ARBA00023136"/>
    </source>
</evidence>
<organism evidence="9 10">
    <name type="scientific">Acetobacter lambici</name>
    <dbReference type="NCBI Taxonomy" id="1332824"/>
    <lineage>
        <taxon>Bacteria</taxon>
        <taxon>Pseudomonadati</taxon>
        <taxon>Pseudomonadota</taxon>
        <taxon>Alphaproteobacteria</taxon>
        <taxon>Acetobacterales</taxon>
        <taxon>Acetobacteraceae</taxon>
        <taxon>Acetobacter</taxon>
    </lineage>
</organism>
<evidence type="ECO:0000256" key="1">
    <source>
        <dbReference type="ARBA" id="ARBA00003321"/>
    </source>
</evidence>
<dbReference type="Pfam" id="PF07690">
    <property type="entry name" value="MFS_1"/>
    <property type="match status" value="1"/>
</dbReference>
<evidence type="ECO:0000256" key="4">
    <source>
        <dbReference type="ARBA" id="ARBA00022475"/>
    </source>
</evidence>
<evidence type="ECO:0000313" key="10">
    <source>
        <dbReference type="Proteomes" id="UP001523528"/>
    </source>
</evidence>
<feature type="transmembrane region" description="Helical" evidence="8">
    <location>
        <begin position="382"/>
        <end position="401"/>
    </location>
</feature>
<feature type="transmembrane region" description="Helical" evidence="8">
    <location>
        <begin position="93"/>
        <end position="113"/>
    </location>
</feature>
<comment type="similarity">
    <text evidence="3">Belongs to the major facilitator superfamily. FHS transporter (TC 2.A.1.7) family.</text>
</comment>
<feature type="transmembrane region" description="Helical" evidence="8">
    <location>
        <begin position="346"/>
        <end position="370"/>
    </location>
</feature>
<evidence type="ECO:0000256" key="8">
    <source>
        <dbReference type="SAM" id="Phobius"/>
    </source>
</evidence>
<feature type="transmembrane region" description="Helical" evidence="8">
    <location>
        <begin position="21"/>
        <end position="42"/>
    </location>
</feature>
<evidence type="ECO:0000256" key="5">
    <source>
        <dbReference type="ARBA" id="ARBA00022692"/>
    </source>
</evidence>
<dbReference type="InterPro" id="IPR011701">
    <property type="entry name" value="MFS"/>
</dbReference>
<name>A0ABT1F280_9PROT</name>